<dbReference type="Gene3D" id="3.20.20.80">
    <property type="entry name" value="Glycosidases"/>
    <property type="match status" value="1"/>
</dbReference>
<dbReference type="GO" id="GO:0008422">
    <property type="term" value="F:beta-glucosidase activity"/>
    <property type="evidence" value="ECO:0007669"/>
    <property type="project" value="TreeGrafter"/>
</dbReference>
<dbReference type="InterPro" id="IPR017853">
    <property type="entry name" value="GH"/>
</dbReference>
<dbReference type="InterPro" id="IPR050386">
    <property type="entry name" value="Glycosyl_hydrolase_5"/>
</dbReference>
<evidence type="ECO:0000259" key="7">
    <source>
        <dbReference type="Pfam" id="PF00150"/>
    </source>
</evidence>
<feature type="chain" id="PRO_5035222968" description="Glycoside hydrolase family 5 domain-containing protein" evidence="6">
    <location>
        <begin position="19"/>
        <end position="371"/>
    </location>
</feature>
<comment type="similarity">
    <text evidence="4">Belongs to the glycosyl hydrolase 5 (cellulase A) family.</text>
</comment>
<accession>A0A8J2U2R4</accession>
<feature type="domain" description="Glycoside hydrolase family 5" evidence="7">
    <location>
        <begin position="88"/>
        <end position="347"/>
    </location>
</feature>
<sequence length="371" mass="42201">MKQYICYLILIFFLTACGGGGTGEPAAVTAPEPPAVTSPELPQQEQPLPLPNVVQNTLSNEISPHQAISEMKVGINLGNTLDAPTEGEWALPAEQYYFEAFAEAGFKHVRIPITWDQRVATEAPYRVDEDFMNRVEQLVDWALAQDLYVIINVHHDDWIKENYQSVQHRSRFDTIWISIAERFKDKSPKLLFEILNEPHDMSMADLNTLHKRALSIIRNQTSNRLVVFSGNGWSALDDLITDELDVPDVNDQFLIGNFHSYDPWNFAGACTEEWGSDEDKSELKEIYQKAFDWSQVNNIPVMVNEFGAAKYDHEKPENVCEQSQREEYLSSHVTFAKEFGLAATFWDDGGSFASYNREENTWGPEKGVLVQ</sequence>
<evidence type="ECO:0000256" key="5">
    <source>
        <dbReference type="SAM" id="MobiDB-lite"/>
    </source>
</evidence>
<dbReference type="InterPro" id="IPR018087">
    <property type="entry name" value="Glyco_hydro_5_CS"/>
</dbReference>
<dbReference type="PANTHER" id="PTHR31297:SF17">
    <property type="entry name" value="ENDOGLUCANASE"/>
    <property type="match status" value="1"/>
</dbReference>
<dbReference type="GO" id="GO:0009251">
    <property type="term" value="P:glucan catabolic process"/>
    <property type="evidence" value="ECO:0007669"/>
    <property type="project" value="TreeGrafter"/>
</dbReference>
<evidence type="ECO:0000313" key="8">
    <source>
        <dbReference type="EMBL" id="GGA66842.1"/>
    </source>
</evidence>
<dbReference type="InterPro" id="IPR001547">
    <property type="entry name" value="Glyco_hydro_5"/>
</dbReference>
<feature type="signal peptide" evidence="6">
    <location>
        <begin position="1"/>
        <end position="18"/>
    </location>
</feature>
<dbReference type="AlphaFoldDB" id="A0A8J2U2R4"/>
<dbReference type="EMBL" id="BMDX01000002">
    <property type="protein sequence ID" value="GGA66842.1"/>
    <property type="molecule type" value="Genomic_DNA"/>
</dbReference>
<dbReference type="PANTHER" id="PTHR31297">
    <property type="entry name" value="GLUCAN ENDO-1,6-BETA-GLUCOSIDASE B"/>
    <property type="match status" value="1"/>
</dbReference>
<dbReference type="RefSeq" id="WP_087504489.1">
    <property type="nucleotide sequence ID" value="NZ_BMDX01000002.1"/>
</dbReference>
<gene>
    <name evidence="8" type="ORF">GCM10011369_05540</name>
</gene>
<dbReference type="Proteomes" id="UP000619743">
    <property type="component" value="Unassembled WGS sequence"/>
</dbReference>
<name>A0A8J2U2R4_9GAMM</name>
<evidence type="ECO:0000256" key="1">
    <source>
        <dbReference type="ARBA" id="ARBA00022729"/>
    </source>
</evidence>
<feature type="compositionally biased region" description="Low complexity" evidence="5">
    <location>
        <begin position="37"/>
        <end position="47"/>
    </location>
</feature>
<evidence type="ECO:0000256" key="4">
    <source>
        <dbReference type="RuleBase" id="RU361153"/>
    </source>
</evidence>
<keyword evidence="9" id="KW-1185">Reference proteome</keyword>
<comment type="caution">
    <text evidence="8">The sequence shown here is derived from an EMBL/GenBank/DDBJ whole genome shotgun (WGS) entry which is preliminary data.</text>
</comment>
<dbReference type="GO" id="GO:0009986">
    <property type="term" value="C:cell surface"/>
    <property type="evidence" value="ECO:0007669"/>
    <property type="project" value="TreeGrafter"/>
</dbReference>
<keyword evidence="2 4" id="KW-0378">Hydrolase</keyword>
<dbReference type="PROSITE" id="PS00659">
    <property type="entry name" value="GLYCOSYL_HYDROL_F5"/>
    <property type="match status" value="1"/>
</dbReference>
<organism evidence="8 9">
    <name type="scientific">Neiella marina</name>
    <dbReference type="NCBI Taxonomy" id="508461"/>
    <lineage>
        <taxon>Bacteria</taxon>
        <taxon>Pseudomonadati</taxon>
        <taxon>Pseudomonadota</taxon>
        <taxon>Gammaproteobacteria</taxon>
        <taxon>Alteromonadales</taxon>
        <taxon>Echinimonadaceae</taxon>
        <taxon>Neiella</taxon>
    </lineage>
</organism>
<dbReference type="PROSITE" id="PS51257">
    <property type="entry name" value="PROKAR_LIPOPROTEIN"/>
    <property type="match status" value="1"/>
</dbReference>
<proteinExistence type="inferred from homology"/>
<evidence type="ECO:0000256" key="6">
    <source>
        <dbReference type="SAM" id="SignalP"/>
    </source>
</evidence>
<dbReference type="GO" id="GO:0005576">
    <property type="term" value="C:extracellular region"/>
    <property type="evidence" value="ECO:0007669"/>
    <property type="project" value="TreeGrafter"/>
</dbReference>
<keyword evidence="1 6" id="KW-0732">Signal</keyword>
<reference evidence="9" key="1">
    <citation type="journal article" date="2019" name="Int. J. Syst. Evol. Microbiol.">
        <title>The Global Catalogue of Microorganisms (GCM) 10K type strain sequencing project: providing services to taxonomists for standard genome sequencing and annotation.</title>
        <authorList>
            <consortium name="The Broad Institute Genomics Platform"/>
            <consortium name="The Broad Institute Genome Sequencing Center for Infectious Disease"/>
            <person name="Wu L."/>
            <person name="Ma J."/>
        </authorList>
    </citation>
    <scope>NUCLEOTIDE SEQUENCE [LARGE SCALE GENOMIC DNA]</scope>
    <source>
        <strain evidence="9">CGMCC 1.10130</strain>
    </source>
</reference>
<dbReference type="Pfam" id="PF00150">
    <property type="entry name" value="Cellulase"/>
    <property type="match status" value="1"/>
</dbReference>
<evidence type="ECO:0000256" key="3">
    <source>
        <dbReference type="ARBA" id="ARBA00023295"/>
    </source>
</evidence>
<keyword evidence="3 4" id="KW-0326">Glycosidase</keyword>
<evidence type="ECO:0000313" key="9">
    <source>
        <dbReference type="Proteomes" id="UP000619743"/>
    </source>
</evidence>
<evidence type="ECO:0000256" key="2">
    <source>
        <dbReference type="ARBA" id="ARBA00022801"/>
    </source>
</evidence>
<feature type="region of interest" description="Disordered" evidence="5">
    <location>
        <begin position="24"/>
        <end position="47"/>
    </location>
</feature>
<dbReference type="OrthoDB" id="9800955at2"/>
<dbReference type="SUPFAM" id="SSF51445">
    <property type="entry name" value="(Trans)glycosidases"/>
    <property type="match status" value="1"/>
</dbReference>
<protein>
    <recommendedName>
        <fullName evidence="7">Glycoside hydrolase family 5 domain-containing protein</fullName>
    </recommendedName>
</protein>